<dbReference type="Proteomes" id="UP001057402">
    <property type="component" value="Chromosome 8"/>
</dbReference>
<proteinExistence type="predicted"/>
<gene>
    <name evidence="1" type="ORF">MLD38_029093</name>
</gene>
<comment type="caution">
    <text evidence="1">The sequence shown here is derived from an EMBL/GenBank/DDBJ whole genome shotgun (WGS) entry which is preliminary data.</text>
</comment>
<name>A0ACB9N327_9MYRT</name>
<organism evidence="1 2">
    <name type="scientific">Melastoma candidum</name>
    <dbReference type="NCBI Taxonomy" id="119954"/>
    <lineage>
        <taxon>Eukaryota</taxon>
        <taxon>Viridiplantae</taxon>
        <taxon>Streptophyta</taxon>
        <taxon>Embryophyta</taxon>
        <taxon>Tracheophyta</taxon>
        <taxon>Spermatophyta</taxon>
        <taxon>Magnoliopsida</taxon>
        <taxon>eudicotyledons</taxon>
        <taxon>Gunneridae</taxon>
        <taxon>Pentapetalae</taxon>
        <taxon>rosids</taxon>
        <taxon>malvids</taxon>
        <taxon>Myrtales</taxon>
        <taxon>Melastomataceae</taxon>
        <taxon>Melastomatoideae</taxon>
        <taxon>Melastomateae</taxon>
        <taxon>Melastoma</taxon>
    </lineage>
</organism>
<evidence type="ECO:0000313" key="2">
    <source>
        <dbReference type="Proteomes" id="UP001057402"/>
    </source>
</evidence>
<evidence type="ECO:0000313" key="1">
    <source>
        <dbReference type="EMBL" id="KAI4330848.1"/>
    </source>
</evidence>
<keyword evidence="2" id="KW-1185">Reference proteome</keyword>
<accession>A0ACB9N327</accession>
<dbReference type="EMBL" id="CM042887">
    <property type="protein sequence ID" value="KAI4330848.1"/>
    <property type="molecule type" value="Genomic_DNA"/>
</dbReference>
<reference evidence="2" key="1">
    <citation type="journal article" date="2023" name="Front. Plant Sci.">
        <title>Chromosomal-level genome assembly of Melastoma candidum provides insights into trichome evolution.</title>
        <authorList>
            <person name="Zhong Y."/>
            <person name="Wu W."/>
            <person name="Sun C."/>
            <person name="Zou P."/>
            <person name="Liu Y."/>
            <person name="Dai S."/>
            <person name="Zhou R."/>
        </authorList>
    </citation>
    <scope>NUCLEOTIDE SEQUENCE [LARGE SCALE GENOMIC DNA]</scope>
</reference>
<sequence>MGVPANITLFILVCAVTLSSSSALDRPPLTAYAEFVRMSCDATKYPTLCFSALSGCTSFIRTSPRNMAMAALNVTLVKARLTSAFVEGMSRARSLNPREAGALRDCVELIHSATDEIKGSLSELRTINGSSFERVISDVQTWVSAVLTDEDTCLEGFSGKGMDGEVKRQVSARVGTLARTTSVALALINRYASVHG</sequence>
<protein>
    <submittedName>
        <fullName evidence="1">Uncharacterized protein</fullName>
    </submittedName>
</protein>